<dbReference type="AlphaFoldDB" id="A0A1J9Z502"/>
<reference evidence="5" key="4">
    <citation type="submission" date="2023-03" db="EMBL/GenBank/DDBJ databases">
        <authorList>
            <person name="Liu Z."/>
        </authorList>
    </citation>
    <scope>NUCLEOTIDE SEQUENCE</scope>
    <source>
        <strain evidence="5">Bc006</strain>
    </source>
</reference>
<keyword evidence="8" id="KW-1185">Reference proteome</keyword>
<evidence type="ECO:0000313" key="5">
    <source>
        <dbReference type="EMBL" id="WES08798.1"/>
    </source>
</evidence>
<feature type="domain" description="Treble clef zinc finger" evidence="1">
    <location>
        <begin position="95"/>
        <end position="152"/>
    </location>
</feature>
<reference evidence="2 7" key="2">
    <citation type="submission" date="2019-09" db="EMBL/GenBank/DDBJ databases">
        <authorList>
            <person name="Geng P."/>
            <person name="Wan X."/>
            <person name="Zhou G."/>
            <person name="Yuan Z."/>
            <person name="Hu X."/>
        </authorList>
    </citation>
    <scope>NUCLEOTIDE SEQUENCE [LARGE SCALE GENOMIC DNA]</scope>
    <source>
        <strain evidence="2 7">EFR-4</strain>
    </source>
</reference>
<dbReference type="Pfam" id="PF14311">
    <property type="entry name" value="DUF4379"/>
    <property type="match status" value="4"/>
</dbReference>
<dbReference type="Proteomes" id="UP000194422">
    <property type="component" value="Unassembled WGS sequence"/>
</dbReference>
<organism evidence="4 6">
    <name type="scientific">Bacillus paranthracis</name>
    <dbReference type="NCBI Taxonomy" id="2026186"/>
    <lineage>
        <taxon>Bacteria</taxon>
        <taxon>Bacillati</taxon>
        <taxon>Bacillota</taxon>
        <taxon>Bacilli</taxon>
        <taxon>Bacillales</taxon>
        <taxon>Bacillaceae</taxon>
        <taxon>Bacillus</taxon>
        <taxon>Bacillus cereus group</taxon>
    </lineage>
</organism>
<dbReference type="GeneID" id="92800145"/>
<feature type="domain" description="Treble clef zinc finger" evidence="1">
    <location>
        <begin position="183"/>
        <end position="225"/>
    </location>
</feature>
<dbReference type="PANTHER" id="PTHR37317:SF1">
    <property type="entry name" value="ZINC-RIBBON DOMAIN-CONTAINING PROTEIN-RELATED"/>
    <property type="match status" value="1"/>
</dbReference>
<sequence length="336" mass="39746">MINLLINTGLSKKLLSEWHPIKNGHLNPEDITYGSYEYIWWECSEGHVWGSTPNDRLKVEDELCPKCMKKKQQLDKLNNVNKIEAKSLRCIDPDLSKQWNFKRNADVTPDNEMIDEENWNVRWWICGKGHEWKESVRSRLHDKTVCPYCSNKKVCKDNSLATMYPEIAKEFCIFDTCYRQKFRNPYEAIYTSNEEVMWVCKEGHMWREKINLRVKNGKGCRTCEKYQQSIALHNPEIAKEWHPTKNKEVYGVTTPEETSTRCNERAWWICGKCGHEYKAMVKARHEGAAKCPSCYPPEPRVRKKKREALFQTYNKMEDNRVIFEKNLRGKFKDSEG</sequence>
<dbReference type="EMBL" id="FWYW01000030">
    <property type="protein sequence ID" value="SMD60877.1"/>
    <property type="molecule type" value="Genomic_DNA"/>
</dbReference>
<dbReference type="EMBL" id="JARPRV010000024">
    <property type="protein sequence ID" value="MDG0944312.1"/>
    <property type="molecule type" value="Genomic_DNA"/>
</dbReference>
<dbReference type="EMBL" id="VXCE01000036">
    <property type="protein sequence ID" value="KAA8473659.1"/>
    <property type="molecule type" value="Genomic_DNA"/>
</dbReference>
<dbReference type="Proteomes" id="UP000325411">
    <property type="component" value="Unassembled WGS sequence"/>
</dbReference>
<proteinExistence type="predicted"/>
<evidence type="ECO:0000313" key="7">
    <source>
        <dbReference type="Proteomes" id="UP000325411"/>
    </source>
</evidence>
<dbReference type="RefSeq" id="WP_000609152.1">
    <property type="nucleotide sequence ID" value="NZ_CBCSIA010000019.1"/>
</dbReference>
<reference evidence="4 6" key="1">
    <citation type="submission" date="2017-04" db="EMBL/GenBank/DDBJ databases">
        <authorList>
            <person name="Criscuolo A."/>
        </authorList>
    </citation>
    <scope>NUCLEOTIDE SEQUENCE [LARGE SCALE GENOMIC DNA]</scope>
    <source>
        <strain evidence="4">16-00174</strain>
    </source>
</reference>
<accession>A0A1J9Z502</accession>
<gene>
    <name evidence="4" type="ORF">BACERE00174_00286</name>
    <name evidence="2" type="ORF">FYW06_26430</name>
    <name evidence="5" type="ORF">P3K65_10120</name>
    <name evidence="3" type="ORF">P6U22_24545</name>
</gene>
<dbReference type="EMBL" id="CP119629">
    <property type="protein sequence ID" value="WES08798.1"/>
    <property type="molecule type" value="Genomic_DNA"/>
</dbReference>
<feature type="domain" description="Treble clef zinc finger" evidence="1">
    <location>
        <begin position="14"/>
        <end position="69"/>
    </location>
</feature>
<dbReference type="Proteomes" id="UP001221338">
    <property type="component" value="Unassembled WGS sequence"/>
</dbReference>
<dbReference type="InterPro" id="IPR025487">
    <property type="entry name" value="DUF4379"/>
</dbReference>
<reference evidence="3 8" key="3">
    <citation type="submission" date="2023-03" db="EMBL/GenBank/DDBJ databases">
        <title>Genetic diversity of Bacillus cereus sensu lato isolates from Slovenia.</title>
        <authorList>
            <person name="Abdelli M."/>
        </authorList>
    </citation>
    <scope>NUCLEOTIDE SEQUENCE [LARGE SCALE GENOMIC DNA]</scope>
    <source>
        <strain evidence="3 8">SIBC61B</strain>
    </source>
</reference>
<evidence type="ECO:0000313" key="2">
    <source>
        <dbReference type="EMBL" id="KAA8473659.1"/>
    </source>
</evidence>
<evidence type="ECO:0000313" key="6">
    <source>
        <dbReference type="Proteomes" id="UP000194422"/>
    </source>
</evidence>
<evidence type="ECO:0000313" key="3">
    <source>
        <dbReference type="EMBL" id="MDG0944312.1"/>
    </source>
</evidence>
<protein>
    <submittedName>
        <fullName evidence="3">Zinc-ribbon domain-containing protein</fullName>
    </submittedName>
</protein>
<dbReference type="Proteomes" id="UP001221092">
    <property type="component" value="Chromosome"/>
</dbReference>
<name>A0A1J9Z502_9BACI</name>
<evidence type="ECO:0000259" key="1">
    <source>
        <dbReference type="Pfam" id="PF14311"/>
    </source>
</evidence>
<evidence type="ECO:0000313" key="4">
    <source>
        <dbReference type="EMBL" id="SMD60877.1"/>
    </source>
</evidence>
<feature type="domain" description="Treble clef zinc finger" evidence="1">
    <location>
        <begin position="237"/>
        <end position="295"/>
    </location>
</feature>
<evidence type="ECO:0000313" key="8">
    <source>
        <dbReference type="Proteomes" id="UP001221338"/>
    </source>
</evidence>
<dbReference type="PANTHER" id="PTHR37317">
    <property type="entry name" value="BLR8090 PROTEIN"/>
    <property type="match status" value="1"/>
</dbReference>